<keyword evidence="2" id="KW-1185">Reference proteome</keyword>
<dbReference type="RefSeq" id="XP_037217380.1">
    <property type="nucleotide sequence ID" value="XM_037365968.1"/>
</dbReference>
<dbReference type="SUPFAM" id="SSF52047">
    <property type="entry name" value="RNI-like"/>
    <property type="match status" value="1"/>
</dbReference>
<dbReference type="InterPro" id="IPR032675">
    <property type="entry name" value="LRR_dom_sf"/>
</dbReference>
<comment type="caution">
    <text evidence="1">The sequence shown here is derived from an EMBL/GenBank/DDBJ whole genome shotgun (WGS) entry which is preliminary data.</text>
</comment>
<gene>
    <name evidence="1" type="ORF">MIND_00934600</name>
</gene>
<evidence type="ECO:0008006" key="3">
    <source>
        <dbReference type="Google" id="ProtNLM"/>
    </source>
</evidence>
<dbReference type="Gene3D" id="3.80.10.10">
    <property type="entry name" value="Ribonuclease Inhibitor"/>
    <property type="match status" value="1"/>
</dbReference>
<reference evidence="1" key="1">
    <citation type="submission" date="2020-05" db="EMBL/GenBank/DDBJ databases">
        <title>Mycena genomes resolve the evolution of fungal bioluminescence.</title>
        <authorList>
            <person name="Tsai I.J."/>
        </authorList>
    </citation>
    <scope>NUCLEOTIDE SEQUENCE</scope>
    <source>
        <strain evidence="1">171206Taipei</strain>
    </source>
</reference>
<evidence type="ECO:0000313" key="1">
    <source>
        <dbReference type="EMBL" id="KAF7297021.1"/>
    </source>
</evidence>
<dbReference type="GeneID" id="59348484"/>
<evidence type="ECO:0000313" key="2">
    <source>
        <dbReference type="Proteomes" id="UP000636479"/>
    </source>
</evidence>
<dbReference type="OrthoDB" id="3266451at2759"/>
<protein>
    <recommendedName>
        <fullName evidence="3">F-box domain-containing protein</fullName>
    </recommendedName>
</protein>
<name>A0A8H6SCH9_9AGAR</name>
<dbReference type="Proteomes" id="UP000636479">
    <property type="component" value="Unassembled WGS sequence"/>
</dbReference>
<dbReference type="EMBL" id="JACAZF010000008">
    <property type="protein sequence ID" value="KAF7297021.1"/>
    <property type="molecule type" value="Genomic_DNA"/>
</dbReference>
<dbReference type="AlphaFoldDB" id="A0A8H6SCH9"/>
<organism evidence="1 2">
    <name type="scientific">Mycena indigotica</name>
    <dbReference type="NCBI Taxonomy" id="2126181"/>
    <lineage>
        <taxon>Eukaryota</taxon>
        <taxon>Fungi</taxon>
        <taxon>Dikarya</taxon>
        <taxon>Basidiomycota</taxon>
        <taxon>Agaricomycotina</taxon>
        <taxon>Agaricomycetes</taxon>
        <taxon>Agaricomycetidae</taxon>
        <taxon>Agaricales</taxon>
        <taxon>Marasmiineae</taxon>
        <taxon>Mycenaceae</taxon>
        <taxon>Mycena</taxon>
    </lineage>
</organism>
<accession>A0A8H6SCH9</accession>
<sequence length="300" mass="33887">MSIASLLRGQIADIDSRLPALRQQFADLEARQAQLVAQLSEIKYPVLTLPHDVTLCIWSFVMEPWNPVYEYSESEYVPAQPAPVLASVCRVWRQLALSTTELWSTLIVSWRHTGSRRTISLVSLLLKRAGSIRPLDVDFRSIRRHKHIQKALNTLKPVESRLQRLCISHDEEEFHSPFLYPHDLPQTLPALQVLDLGSFRLSTFYDINEIETPLARSTPRLSYLRVESAHTALRLGFQSSLSNLVTLVLARAQSAETAEMLSAAPRLETLHLGECGFEDAESEFPSPGASRRRGDLYLAC</sequence>
<proteinExistence type="predicted"/>